<dbReference type="STRING" id="1035195.HMPREF9997_01165"/>
<dbReference type="AlphaFoldDB" id="L1MIA3"/>
<name>L1MIA3_9CORY</name>
<keyword evidence="2" id="KW-1185">Reference proteome</keyword>
<dbReference type="Proteomes" id="UP000010445">
    <property type="component" value="Unassembled WGS sequence"/>
</dbReference>
<dbReference type="EMBL" id="AMEM01000017">
    <property type="protein sequence ID" value="EKX90669.1"/>
    <property type="molecule type" value="Genomic_DNA"/>
</dbReference>
<dbReference type="HOGENOM" id="CLU_2750911_0_0_11"/>
<evidence type="ECO:0000313" key="1">
    <source>
        <dbReference type="EMBL" id="EKX90669.1"/>
    </source>
</evidence>
<evidence type="ECO:0000313" key="2">
    <source>
        <dbReference type="Proteomes" id="UP000010445"/>
    </source>
</evidence>
<gene>
    <name evidence="1" type="ORF">HMPREF9997_01165</name>
</gene>
<dbReference type="PATRIC" id="fig|1035195.3.peg.1045"/>
<protein>
    <submittedName>
        <fullName evidence="1">Uncharacterized protein</fullName>
    </submittedName>
</protein>
<comment type="caution">
    <text evidence="1">The sequence shown here is derived from an EMBL/GenBank/DDBJ whole genome shotgun (WGS) entry which is preliminary data.</text>
</comment>
<organism evidence="1 2">
    <name type="scientific">Corynebacterium durum F0235</name>
    <dbReference type="NCBI Taxonomy" id="1035195"/>
    <lineage>
        <taxon>Bacteria</taxon>
        <taxon>Bacillati</taxon>
        <taxon>Actinomycetota</taxon>
        <taxon>Actinomycetes</taxon>
        <taxon>Mycobacteriales</taxon>
        <taxon>Corynebacteriaceae</taxon>
        <taxon>Corynebacterium</taxon>
    </lineage>
</organism>
<reference evidence="1 2" key="1">
    <citation type="submission" date="2012-05" db="EMBL/GenBank/DDBJ databases">
        <authorList>
            <person name="Weinstock G."/>
            <person name="Sodergren E."/>
            <person name="Lobos E.A."/>
            <person name="Fulton L."/>
            <person name="Fulton R."/>
            <person name="Courtney L."/>
            <person name="Fronick C."/>
            <person name="O'Laughlin M."/>
            <person name="Godfrey J."/>
            <person name="Wilson R.M."/>
            <person name="Miner T."/>
            <person name="Farmer C."/>
            <person name="Delehaunty K."/>
            <person name="Cordes M."/>
            <person name="Minx P."/>
            <person name="Tomlinson C."/>
            <person name="Chen J."/>
            <person name="Wollam A."/>
            <person name="Pepin K.H."/>
            <person name="Bhonagiri V."/>
            <person name="Zhang X."/>
            <person name="Suruliraj S."/>
            <person name="Warren W."/>
            <person name="Mitreva M."/>
            <person name="Mardis E.R."/>
            <person name="Wilson R.K."/>
        </authorList>
    </citation>
    <scope>NUCLEOTIDE SEQUENCE [LARGE SCALE GENOMIC DNA]</scope>
    <source>
        <strain evidence="1 2">F0235</strain>
    </source>
</reference>
<accession>L1MIA3</accession>
<sequence length="70" mass="7547">MVPTLLGTLLGVRTATVYAREYPEDVRSLAVLEPVFTFSYPLERSFANAPPVVEGRNGASQNACLCGNSE</sequence>
<proteinExistence type="predicted"/>